<evidence type="ECO:0000313" key="3">
    <source>
        <dbReference type="Proteomes" id="UP001179363"/>
    </source>
</evidence>
<dbReference type="Proteomes" id="UP001179363">
    <property type="component" value="Unassembled WGS sequence"/>
</dbReference>
<feature type="transmembrane region" description="Helical" evidence="1">
    <location>
        <begin position="202"/>
        <end position="223"/>
    </location>
</feature>
<name>A0ABS9EIE6_9FLAO</name>
<keyword evidence="3" id="KW-1185">Reference proteome</keyword>
<evidence type="ECO:0000256" key="1">
    <source>
        <dbReference type="SAM" id="Phobius"/>
    </source>
</evidence>
<gene>
    <name evidence="2" type="ORF">L1I30_06060</name>
</gene>
<evidence type="ECO:0000313" key="2">
    <source>
        <dbReference type="EMBL" id="MCF4101221.1"/>
    </source>
</evidence>
<feature type="transmembrane region" description="Helical" evidence="1">
    <location>
        <begin position="171"/>
        <end position="190"/>
    </location>
</feature>
<keyword evidence="1" id="KW-0472">Membrane</keyword>
<sequence>MKMKLARTHIPKKIVRARNKRTSEEAILNAVQEILAEDFIKDEIIAATLANGQQDFQNNFNVDLLETGKIFHLSDIEKMCIEYRLRFLDSNYYKAALPYEAISKIKALEKEHDLEIKRFKIMAPAKAFKLKNADDPLLFAPMGNNYHYLIHSWGRDLHPFRKLLMWPFRQLENFIFFLLMISLLLTSLVPEGLFSYKQTTSEFFMILFFMFKWVAGMSIFYGFKKGKNFSADSWQSTYYNA</sequence>
<keyword evidence="1" id="KW-0812">Transmembrane</keyword>
<organism evidence="2 3">
    <name type="scientific">Gillisia lutea</name>
    <dbReference type="NCBI Taxonomy" id="2909668"/>
    <lineage>
        <taxon>Bacteria</taxon>
        <taxon>Pseudomonadati</taxon>
        <taxon>Bacteroidota</taxon>
        <taxon>Flavobacteriia</taxon>
        <taxon>Flavobacteriales</taxon>
        <taxon>Flavobacteriaceae</taxon>
        <taxon>Gillisia</taxon>
    </lineage>
</organism>
<comment type="caution">
    <text evidence="2">The sequence shown here is derived from an EMBL/GenBank/DDBJ whole genome shotgun (WGS) entry which is preliminary data.</text>
</comment>
<accession>A0ABS9EIE6</accession>
<keyword evidence="1" id="KW-1133">Transmembrane helix</keyword>
<dbReference type="RefSeq" id="WP_236133371.1">
    <property type="nucleotide sequence ID" value="NZ_JAKGTH010000007.1"/>
</dbReference>
<protein>
    <submittedName>
        <fullName evidence="2">Uncharacterized protein</fullName>
    </submittedName>
</protein>
<proteinExistence type="predicted"/>
<reference evidence="2" key="1">
    <citation type="submission" date="2022-01" db="EMBL/GenBank/DDBJ databases">
        <title>Gillisia lutea sp. nov., isolated from marine plastic residues from the Malvarosa beach (Valencia, Spain).</title>
        <authorList>
            <person name="Vidal-Verdu A."/>
            <person name="Molina-Menor E."/>
            <person name="Satari L."/>
            <person name="Pascual J."/>
            <person name="Pereto J."/>
            <person name="Porcar M."/>
        </authorList>
    </citation>
    <scope>NUCLEOTIDE SEQUENCE</scope>
    <source>
        <strain evidence="2">M10.2A</strain>
    </source>
</reference>
<dbReference type="EMBL" id="JAKGTH010000007">
    <property type="protein sequence ID" value="MCF4101221.1"/>
    <property type="molecule type" value="Genomic_DNA"/>
</dbReference>